<proteinExistence type="inferred from homology"/>
<sequence length="378" mass="42042">RWVVMVPNVIPGERVRVAVFRNFNNYSEADLVTVLEPSPDRVVPHCPLAADCGGCQLQHVSIESQRRWKTTLVQEGLAQYGLTDVTVAPTLGTDQTYGYRSKLTPHYDAPAKQPIGFQKMTSRKIINVETCPIATPAINAKYQQTRQELMSQPSKRKKGATLLFRQGNADDDYVETNHQQPLTTTVRGLNFTYLAGNFFQNNYYVLPLMVEHVLARAVGDDHEQPTMTHLADCYCGSGLFAIAAAPSFATVVGIEINDKAVREAQANAERNGIDHCQFLAASSENIFAEIRDFPRDTTVVVLDPPRKGCSVEFLSQLYDFAPRRIVYMSCDPTTQARDAQGIVAAGYRITSVQPFDLFPQTRHIECLMVLERSPAPGV</sequence>
<dbReference type="EMBL" id="CM000631">
    <property type="protein sequence ID" value="EEC43205.1"/>
    <property type="molecule type" value="Genomic_DNA"/>
</dbReference>
<feature type="binding site" evidence="4">
    <location>
        <position position="234"/>
    </location>
    <ligand>
        <name>S-adenosyl-L-methionine</name>
        <dbReference type="ChEBI" id="CHEBI:59789"/>
    </ligand>
</feature>
<dbReference type="PROSITE" id="PS51622">
    <property type="entry name" value="SAM_MT_RNA_M5U_2"/>
    <property type="match status" value="1"/>
</dbReference>
<dbReference type="GO" id="GO:0009451">
    <property type="term" value="P:RNA modification"/>
    <property type="evidence" value="ECO:0007669"/>
    <property type="project" value="UniProtKB-ARBA"/>
</dbReference>
<dbReference type="InterPro" id="IPR012340">
    <property type="entry name" value="NA-bd_OB-fold"/>
</dbReference>
<feature type="domain" description="TRAM" evidence="6">
    <location>
        <begin position="1"/>
        <end position="33"/>
    </location>
</feature>
<keyword evidence="8" id="KW-1185">Reference proteome</keyword>
<dbReference type="GO" id="GO:0030697">
    <property type="term" value="F:tRNA (uracil(54)-C5)-methyltransferase activity, S-adenosyl methionine-dependent"/>
    <property type="evidence" value="ECO:0007669"/>
    <property type="project" value="InterPro"/>
</dbReference>
<dbReference type="PaxDb" id="2850-Phatr16911"/>
<dbReference type="Proteomes" id="UP000000759">
    <property type="component" value="Chromosome 29"/>
</dbReference>
<dbReference type="AlphaFoldDB" id="B7GDX8"/>
<dbReference type="GeneID" id="7199150"/>
<accession>B7GDX8</accession>
<evidence type="ECO:0000256" key="3">
    <source>
        <dbReference type="ARBA" id="ARBA00022691"/>
    </source>
</evidence>
<keyword evidence="3 4" id="KW-0949">S-adenosyl-L-methionine</keyword>
<dbReference type="RefSeq" id="XP_002185336.1">
    <property type="nucleotide sequence ID" value="XM_002185300.1"/>
</dbReference>
<dbReference type="InterPro" id="IPR029063">
    <property type="entry name" value="SAM-dependent_MTases_sf"/>
</dbReference>
<gene>
    <name evidence="7" type="ORF">PHATRDRAFT_16911</name>
</gene>
<feature type="non-terminal residue" evidence="7">
    <location>
        <position position="1"/>
    </location>
</feature>
<reference evidence="7 8" key="1">
    <citation type="journal article" date="2008" name="Nature">
        <title>The Phaeodactylum genome reveals the evolutionary history of diatom genomes.</title>
        <authorList>
            <person name="Bowler C."/>
            <person name="Allen A.E."/>
            <person name="Badger J.H."/>
            <person name="Grimwood J."/>
            <person name="Jabbari K."/>
            <person name="Kuo A."/>
            <person name="Maheswari U."/>
            <person name="Martens C."/>
            <person name="Maumus F."/>
            <person name="Otillar R.P."/>
            <person name="Rayko E."/>
            <person name="Salamov A."/>
            <person name="Vandepoele K."/>
            <person name="Beszteri B."/>
            <person name="Gruber A."/>
            <person name="Heijde M."/>
            <person name="Katinka M."/>
            <person name="Mock T."/>
            <person name="Valentin K."/>
            <person name="Verret F."/>
            <person name="Berges J.A."/>
            <person name="Brownlee C."/>
            <person name="Cadoret J.P."/>
            <person name="Chiovitti A."/>
            <person name="Choi C.J."/>
            <person name="Coesel S."/>
            <person name="De Martino A."/>
            <person name="Detter J.C."/>
            <person name="Durkin C."/>
            <person name="Falciatore A."/>
            <person name="Fournet J."/>
            <person name="Haruta M."/>
            <person name="Huysman M.J."/>
            <person name="Jenkins B.D."/>
            <person name="Jiroutova K."/>
            <person name="Jorgensen R.E."/>
            <person name="Joubert Y."/>
            <person name="Kaplan A."/>
            <person name="Kroger N."/>
            <person name="Kroth P.G."/>
            <person name="La Roche J."/>
            <person name="Lindquist E."/>
            <person name="Lommer M."/>
            <person name="Martin-Jezequel V."/>
            <person name="Lopez P.J."/>
            <person name="Lucas S."/>
            <person name="Mangogna M."/>
            <person name="McGinnis K."/>
            <person name="Medlin L.K."/>
            <person name="Montsant A."/>
            <person name="Oudot-Le Secq M.P."/>
            <person name="Napoli C."/>
            <person name="Obornik M."/>
            <person name="Parker M.S."/>
            <person name="Petit J.L."/>
            <person name="Porcel B.M."/>
            <person name="Poulsen N."/>
            <person name="Robison M."/>
            <person name="Rychlewski L."/>
            <person name="Rynearson T.A."/>
            <person name="Schmutz J."/>
            <person name="Shapiro H."/>
            <person name="Siaut M."/>
            <person name="Stanley M."/>
            <person name="Sussman M.R."/>
            <person name="Taylor A.R."/>
            <person name="Vardi A."/>
            <person name="von Dassow P."/>
            <person name="Vyverman W."/>
            <person name="Willis A."/>
            <person name="Wyrwicz L.S."/>
            <person name="Rokhsar D.S."/>
            <person name="Weissenbach J."/>
            <person name="Armbrust E.V."/>
            <person name="Green B.R."/>
            <person name="Van de Peer Y."/>
            <person name="Grigoriev I.V."/>
        </authorList>
    </citation>
    <scope>NUCLEOTIDE SEQUENCE [LARGE SCALE GENOMIC DNA]</scope>
    <source>
        <strain evidence="7 8">CCAP 1055/1</strain>
    </source>
</reference>
<feature type="binding site" evidence="4">
    <location>
        <position position="200"/>
    </location>
    <ligand>
        <name>S-adenosyl-L-methionine</name>
        <dbReference type="ChEBI" id="CHEBI:59789"/>
    </ligand>
</feature>
<reference evidence="8" key="2">
    <citation type="submission" date="2008-08" db="EMBL/GenBank/DDBJ databases">
        <authorList>
            <consortium name="Diatom Consortium"/>
            <person name="Grigoriev I."/>
            <person name="Grimwood J."/>
            <person name="Kuo A."/>
            <person name="Otillar R.P."/>
            <person name="Salamov A."/>
            <person name="Detter J.C."/>
            <person name="Lindquist E."/>
            <person name="Shapiro H."/>
            <person name="Lucas S."/>
            <person name="Glavina del Rio T."/>
            <person name="Pitluck S."/>
            <person name="Rokhsar D."/>
            <person name="Bowler C."/>
        </authorList>
    </citation>
    <scope>GENOME REANNOTATION</scope>
    <source>
        <strain evidence="8">CCAP 1055/1</strain>
    </source>
</reference>
<protein>
    <recommendedName>
        <fullName evidence="6">TRAM domain-containing protein</fullName>
    </recommendedName>
</protein>
<dbReference type="STRING" id="556484.B7GDX8"/>
<dbReference type="OrthoDB" id="10250660at2759"/>
<dbReference type="SUPFAM" id="SSF50249">
    <property type="entry name" value="Nucleic acid-binding proteins"/>
    <property type="match status" value="1"/>
</dbReference>
<dbReference type="PANTHER" id="PTHR11061:SF30">
    <property type="entry name" value="TRNA (URACIL(54)-C(5))-METHYLTRANSFERASE"/>
    <property type="match status" value="1"/>
</dbReference>
<dbReference type="PROSITE" id="PS01231">
    <property type="entry name" value="TRMA_2"/>
    <property type="match status" value="1"/>
</dbReference>
<dbReference type="InterPro" id="IPR030391">
    <property type="entry name" value="MeTrfase_TrmA_CS"/>
</dbReference>
<evidence type="ECO:0000259" key="6">
    <source>
        <dbReference type="PROSITE" id="PS50926"/>
    </source>
</evidence>
<dbReference type="InterPro" id="IPR030390">
    <property type="entry name" value="MeTrfase_TrmA_AS"/>
</dbReference>
<dbReference type="PROSITE" id="PS01230">
    <property type="entry name" value="TRMA_1"/>
    <property type="match status" value="1"/>
</dbReference>
<comment type="similarity">
    <text evidence="4">Belongs to the class I-like SAM-binding methyltransferase superfamily. RNA M5U methyltransferase family.</text>
</comment>
<keyword evidence="2 4" id="KW-0808">Transferase</keyword>
<evidence type="ECO:0000256" key="5">
    <source>
        <dbReference type="PROSITE-ProRule" id="PRU10015"/>
    </source>
</evidence>
<evidence type="ECO:0000256" key="1">
    <source>
        <dbReference type="ARBA" id="ARBA00022603"/>
    </source>
</evidence>
<dbReference type="PROSITE" id="PS50926">
    <property type="entry name" value="TRAM"/>
    <property type="match status" value="1"/>
</dbReference>
<dbReference type="GO" id="GO:0008033">
    <property type="term" value="P:tRNA processing"/>
    <property type="evidence" value="ECO:0007669"/>
    <property type="project" value="InterPro"/>
</dbReference>
<dbReference type="CDD" id="cd02440">
    <property type="entry name" value="AdoMet_MTases"/>
    <property type="match status" value="1"/>
</dbReference>
<dbReference type="PANTHER" id="PTHR11061">
    <property type="entry name" value="RNA M5U METHYLTRANSFERASE"/>
    <property type="match status" value="1"/>
</dbReference>
<name>B7GDX8_PHATC</name>
<dbReference type="Pfam" id="PF05958">
    <property type="entry name" value="tRNA_U5-meth_tr"/>
    <property type="match status" value="1"/>
</dbReference>
<dbReference type="GO" id="GO:0032259">
    <property type="term" value="P:methylation"/>
    <property type="evidence" value="ECO:0007669"/>
    <property type="project" value="UniProtKB-KW"/>
</dbReference>
<dbReference type="PROSITE" id="PS51687">
    <property type="entry name" value="SAM_MT_RNA_M5U"/>
    <property type="match status" value="1"/>
</dbReference>
<keyword evidence="1 4" id="KW-0489">Methyltransferase</keyword>
<dbReference type="SUPFAM" id="SSF53335">
    <property type="entry name" value="S-adenosyl-L-methionine-dependent methyltransferases"/>
    <property type="match status" value="1"/>
</dbReference>
<feature type="binding site" evidence="4">
    <location>
        <position position="303"/>
    </location>
    <ligand>
        <name>S-adenosyl-L-methionine</name>
        <dbReference type="ChEBI" id="CHEBI:59789"/>
    </ligand>
</feature>
<feature type="active site" description="Nucleophile" evidence="4">
    <location>
        <position position="330"/>
    </location>
</feature>
<dbReference type="InterPro" id="IPR010280">
    <property type="entry name" value="U5_MeTrfase_fam"/>
</dbReference>
<dbReference type="eggNOG" id="KOG2187">
    <property type="taxonomic scope" value="Eukaryota"/>
</dbReference>
<dbReference type="Gene3D" id="2.40.50.140">
    <property type="entry name" value="Nucleic acid-binding proteins"/>
    <property type="match status" value="1"/>
</dbReference>
<dbReference type="KEGG" id="pti:PHATRDRAFT_16911"/>
<dbReference type="InParanoid" id="B7GDX8"/>
<evidence type="ECO:0000256" key="4">
    <source>
        <dbReference type="PROSITE-ProRule" id="PRU01024"/>
    </source>
</evidence>
<evidence type="ECO:0000313" key="7">
    <source>
        <dbReference type="EMBL" id="EEC43205.1"/>
    </source>
</evidence>
<feature type="active site" evidence="5">
    <location>
        <position position="330"/>
    </location>
</feature>
<dbReference type="Gene3D" id="3.40.50.150">
    <property type="entry name" value="Vaccinia Virus protein VP39"/>
    <property type="match status" value="2"/>
</dbReference>
<dbReference type="InterPro" id="IPR025795">
    <property type="entry name" value="tRNA_(uracil-5-)_MeTrfase"/>
</dbReference>
<evidence type="ECO:0000256" key="2">
    <source>
        <dbReference type="ARBA" id="ARBA00022679"/>
    </source>
</evidence>
<feature type="binding site" evidence="4">
    <location>
        <position position="255"/>
    </location>
    <ligand>
        <name>S-adenosyl-L-methionine</name>
        <dbReference type="ChEBI" id="CHEBI:59789"/>
    </ligand>
</feature>
<dbReference type="InterPro" id="IPR002792">
    <property type="entry name" value="TRAM_dom"/>
</dbReference>
<organism evidence="7 8">
    <name type="scientific">Phaeodactylum tricornutum (strain CCAP 1055/1)</name>
    <dbReference type="NCBI Taxonomy" id="556484"/>
    <lineage>
        <taxon>Eukaryota</taxon>
        <taxon>Sar</taxon>
        <taxon>Stramenopiles</taxon>
        <taxon>Ochrophyta</taxon>
        <taxon>Bacillariophyta</taxon>
        <taxon>Bacillariophyceae</taxon>
        <taxon>Bacillariophycidae</taxon>
        <taxon>Naviculales</taxon>
        <taxon>Phaeodactylaceae</taxon>
        <taxon>Phaeodactylum</taxon>
    </lineage>
</organism>
<evidence type="ECO:0000313" key="8">
    <source>
        <dbReference type="Proteomes" id="UP000000759"/>
    </source>
</evidence>